<dbReference type="WBParaSite" id="Hba_19577">
    <property type="protein sequence ID" value="Hba_19577"/>
    <property type="gene ID" value="Hba_19577"/>
</dbReference>
<reference evidence="8" key="1">
    <citation type="submission" date="2016-11" db="UniProtKB">
        <authorList>
            <consortium name="WormBaseParasite"/>
        </authorList>
    </citation>
    <scope>IDENTIFICATION</scope>
</reference>
<keyword evidence="4" id="KW-0732">Signal</keyword>
<comment type="similarity">
    <text evidence="2">Belongs to the protease inhibitor I33 family.</text>
</comment>
<dbReference type="Gene3D" id="3.30.1120.50">
    <property type="entry name" value="Pepsin inhibitor-3"/>
    <property type="match status" value="2"/>
</dbReference>
<feature type="domain" description="Pepsin inhibitor-3-like repeated" evidence="6">
    <location>
        <begin position="3"/>
        <end position="50"/>
    </location>
</feature>
<dbReference type="InterPro" id="IPR051901">
    <property type="entry name" value="Protease_Inhibitor_I33"/>
</dbReference>
<dbReference type="InterPro" id="IPR010480">
    <property type="entry name" value="Pepsin-I3"/>
</dbReference>
<dbReference type="GO" id="GO:0005576">
    <property type="term" value="C:extracellular region"/>
    <property type="evidence" value="ECO:0007669"/>
    <property type="project" value="UniProtKB-SubCell"/>
</dbReference>
<evidence type="ECO:0000313" key="7">
    <source>
        <dbReference type="Proteomes" id="UP000095283"/>
    </source>
</evidence>
<dbReference type="AlphaFoldDB" id="A0A1I7XP67"/>
<keyword evidence="3" id="KW-0964">Secreted</keyword>
<evidence type="ECO:0000256" key="1">
    <source>
        <dbReference type="ARBA" id="ARBA00004613"/>
    </source>
</evidence>
<keyword evidence="7" id="KW-1185">Reference proteome</keyword>
<proteinExistence type="inferred from homology"/>
<evidence type="ECO:0000256" key="2">
    <source>
        <dbReference type="ARBA" id="ARBA00008019"/>
    </source>
</evidence>
<dbReference type="Pfam" id="PF06394">
    <property type="entry name" value="Pepsin-I3"/>
    <property type="match status" value="2"/>
</dbReference>
<comment type="subcellular location">
    <subcellularLocation>
        <location evidence="1">Secreted</location>
    </subcellularLocation>
</comment>
<feature type="domain" description="Pepsin inhibitor-3-like repeated" evidence="6">
    <location>
        <begin position="72"/>
        <end position="126"/>
    </location>
</feature>
<dbReference type="SUPFAM" id="SSF55149">
    <property type="entry name" value="Pepsin inhibitor-3"/>
    <property type="match status" value="1"/>
</dbReference>
<sequence>MWGSTGCVVTQNKLFSNGNFIRSLETFEIEQLKKYKNELVVFRKKINEAFMNAEKVQNINSTIPPVPIKPIVPSFCTGKDTTLYIFGGCTIQNNKVYVGRTLARDLNEEEKKLLEQFVTKITAQKMDTSIPFSDPNTGLEFCTEF</sequence>
<keyword evidence="5" id="KW-1015">Disulfide bond</keyword>
<evidence type="ECO:0000313" key="8">
    <source>
        <dbReference type="WBParaSite" id="Hba_19577"/>
    </source>
</evidence>
<evidence type="ECO:0000259" key="6">
    <source>
        <dbReference type="Pfam" id="PF06394"/>
    </source>
</evidence>
<dbReference type="Proteomes" id="UP000095283">
    <property type="component" value="Unplaced"/>
</dbReference>
<dbReference type="PANTHER" id="PTHR37969:SF4">
    <property type="entry name" value="PEPSIN INHIBITOR-3-LIKE REPEATED DOMAIN-CONTAINING PROTEIN"/>
    <property type="match status" value="1"/>
</dbReference>
<accession>A0A1I7XP67</accession>
<dbReference type="PANTHER" id="PTHR37969">
    <property type="entry name" value="PROTEIN CBG07421-RELATED"/>
    <property type="match status" value="1"/>
</dbReference>
<name>A0A1I7XP67_HETBA</name>
<dbReference type="InterPro" id="IPR038412">
    <property type="entry name" value="Pepsin-I3_sf"/>
</dbReference>
<protein>
    <submittedName>
        <fullName evidence="8">Pepsin-I3 domain-containing protein</fullName>
    </submittedName>
</protein>
<organism evidence="7 8">
    <name type="scientific">Heterorhabditis bacteriophora</name>
    <name type="common">Entomopathogenic nematode worm</name>
    <dbReference type="NCBI Taxonomy" id="37862"/>
    <lineage>
        <taxon>Eukaryota</taxon>
        <taxon>Metazoa</taxon>
        <taxon>Ecdysozoa</taxon>
        <taxon>Nematoda</taxon>
        <taxon>Chromadorea</taxon>
        <taxon>Rhabditida</taxon>
        <taxon>Rhabditina</taxon>
        <taxon>Rhabditomorpha</taxon>
        <taxon>Strongyloidea</taxon>
        <taxon>Heterorhabditidae</taxon>
        <taxon>Heterorhabditis</taxon>
    </lineage>
</organism>
<evidence type="ECO:0000256" key="5">
    <source>
        <dbReference type="ARBA" id="ARBA00023157"/>
    </source>
</evidence>
<evidence type="ECO:0000256" key="4">
    <source>
        <dbReference type="ARBA" id="ARBA00022729"/>
    </source>
</evidence>
<evidence type="ECO:0000256" key="3">
    <source>
        <dbReference type="ARBA" id="ARBA00022525"/>
    </source>
</evidence>